<name>A0A8S3X0A7_PARAO</name>
<evidence type="ECO:0000313" key="3">
    <source>
        <dbReference type="Proteomes" id="UP000691718"/>
    </source>
</evidence>
<comment type="caution">
    <text evidence="2">The sequence shown here is derived from an EMBL/GenBank/DDBJ whole genome shotgun (WGS) entry which is preliminary data.</text>
</comment>
<accession>A0A8S3X0A7</accession>
<evidence type="ECO:0000256" key="1">
    <source>
        <dbReference type="SAM" id="MobiDB-lite"/>
    </source>
</evidence>
<feature type="region of interest" description="Disordered" evidence="1">
    <location>
        <begin position="1"/>
        <end position="43"/>
    </location>
</feature>
<dbReference type="Proteomes" id="UP000691718">
    <property type="component" value="Unassembled WGS sequence"/>
</dbReference>
<keyword evidence="3" id="KW-1185">Reference proteome</keyword>
<protein>
    <submittedName>
        <fullName evidence="2">(apollo) hypothetical protein</fullName>
    </submittedName>
</protein>
<reference evidence="2" key="1">
    <citation type="submission" date="2021-04" db="EMBL/GenBank/DDBJ databases">
        <authorList>
            <person name="Tunstrom K."/>
        </authorList>
    </citation>
    <scope>NUCLEOTIDE SEQUENCE</scope>
</reference>
<dbReference type="AlphaFoldDB" id="A0A8S3X0A7"/>
<gene>
    <name evidence="2" type="ORF">PAPOLLO_LOCUS12238</name>
</gene>
<evidence type="ECO:0000313" key="2">
    <source>
        <dbReference type="EMBL" id="CAG4992064.1"/>
    </source>
</evidence>
<proteinExistence type="predicted"/>
<feature type="compositionally biased region" description="Low complexity" evidence="1">
    <location>
        <begin position="10"/>
        <end position="30"/>
    </location>
</feature>
<organism evidence="2 3">
    <name type="scientific">Parnassius apollo</name>
    <name type="common">Apollo butterfly</name>
    <name type="synonym">Papilio apollo</name>
    <dbReference type="NCBI Taxonomy" id="110799"/>
    <lineage>
        <taxon>Eukaryota</taxon>
        <taxon>Metazoa</taxon>
        <taxon>Ecdysozoa</taxon>
        <taxon>Arthropoda</taxon>
        <taxon>Hexapoda</taxon>
        <taxon>Insecta</taxon>
        <taxon>Pterygota</taxon>
        <taxon>Neoptera</taxon>
        <taxon>Endopterygota</taxon>
        <taxon>Lepidoptera</taxon>
        <taxon>Glossata</taxon>
        <taxon>Ditrysia</taxon>
        <taxon>Papilionoidea</taxon>
        <taxon>Papilionidae</taxon>
        <taxon>Parnassiinae</taxon>
        <taxon>Parnassini</taxon>
        <taxon>Parnassius</taxon>
        <taxon>Parnassius</taxon>
    </lineage>
</organism>
<sequence>MVMKELLDESNNAQPQQNDSSNSQQNYSSDSKADETIKRVRRSPNHEIVSQALNFMKSVYRIYKTKR</sequence>
<dbReference type="EMBL" id="CAJQZP010000885">
    <property type="protein sequence ID" value="CAG4992064.1"/>
    <property type="molecule type" value="Genomic_DNA"/>
</dbReference>